<dbReference type="InterPro" id="IPR001873">
    <property type="entry name" value="ENaC"/>
</dbReference>
<keyword evidence="4 12" id="KW-0894">Sodium channel</keyword>
<dbReference type="Gene3D" id="1.10.287.70">
    <property type="match status" value="1"/>
</dbReference>
<evidence type="ECO:0000313" key="14">
    <source>
        <dbReference type="EMBL" id="GBN33994.1"/>
    </source>
</evidence>
<evidence type="ECO:0000256" key="13">
    <source>
        <dbReference type="SAM" id="Phobius"/>
    </source>
</evidence>
<dbReference type="GO" id="GO:0015280">
    <property type="term" value="F:ligand-gated sodium channel activity"/>
    <property type="evidence" value="ECO:0007669"/>
    <property type="project" value="TreeGrafter"/>
</dbReference>
<keyword evidence="7" id="KW-0915">Sodium</keyword>
<evidence type="ECO:0000256" key="12">
    <source>
        <dbReference type="RuleBase" id="RU000679"/>
    </source>
</evidence>
<keyword evidence="10 12" id="KW-0739">Sodium transport</keyword>
<keyword evidence="15" id="KW-1185">Reference proteome</keyword>
<evidence type="ECO:0000256" key="5">
    <source>
        <dbReference type="ARBA" id="ARBA00022692"/>
    </source>
</evidence>
<dbReference type="EMBL" id="BGPR01008466">
    <property type="protein sequence ID" value="GBN33994.1"/>
    <property type="molecule type" value="Genomic_DNA"/>
</dbReference>
<evidence type="ECO:0000256" key="8">
    <source>
        <dbReference type="ARBA" id="ARBA00023065"/>
    </source>
</evidence>
<protein>
    <submittedName>
        <fullName evidence="14">Uncharacterized protein</fullName>
    </submittedName>
</protein>
<feature type="transmembrane region" description="Helical" evidence="13">
    <location>
        <begin position="239"/>
        <end position="260"/>
    </location>
</feature>
<dbReference type="OrthoDB" id="6437214at2759"/>
<keyword evidence="8 12" id="KW-0406">Ion transport</keyword>
<evidence type="ECO:0000256" key="9">
    <source>
        <dbReference type="ARBA" id="ARBA00023136"/>
    </source>
</evidence>
<dbReference type="AlphaFoldDB" id="A0A4Y2N5U6"/>
<keyword evidence="3 12" id="KW-0813">Transport</keyword>
<keyword evidence="11 12" id="KW-0407">Ion channel</keyword>
<keyword evidence="6 13" id="KW-1133">Transmembrane helix</keyword>
<reference evidence="14 15" key="1">
    <citation type="journal article" date="2019" name="Sci. Rep.">
        <title>Orb-weaving spider Araneus ventricosus genome elucidates the spidroin gene catalogue.</title>
        <authorList>
            <person name="Kono N."/>
            <person name="Nakamura H."/>
            <person name="Ohtoshi R."/>
            <person name="Moran D.A.P."/>
            <person name="Shinohara A."/>
            <person name="Yoshida Y."/>
            <person name="Fujiwara M."/>
            <person name="Mori M."/>
            <person name="Tomita M."/>
            <person name="Arakawa K."/>
        </authorList>
    </citation>
    <scope>NUCLEOTIDE SEQUENCE [LARGE SCALE GENOMIC DNA]</scope>
</reference>
<name>A0A4Y2N5U6_ARAVE</name>
<dbReference type="Pfam" id="PF00858">
    <property type="entry name" value="ASC"/>
    <property type="match status" value="1"/>
</dbReference>
<evidence type="ECO:0000256" key="1">
    <source>
        <dbReference type="ARBA" id="ARBA00004141"/>
    </source>
</evidence>
<evidence type="ECO:0000256" key="10">
    <source>
        <dbReference type="ARBA" id="ARBA00023201"/>
    </source>
</evidence>
<keyword evidence="9 13" id="KW-0472">Membrane</keyword>
<organism evidence="14 15">
    <name type="scientific">Araneus ventricosus</name>
    <name type="common">Orbweaver spider</name>
    <name type="synonym">Epeira ventricosa</name>
    <dbReference type="NCBI Taxonomy" id="182803"/>
    <lineage>
        <taxon>Eukaryota</taxon>
        <taxon>Metazoa</taxon>
        <taxon>Ecdysozoa</taxon>
        <taxon>Arthropoda</taxon>
        <taxon>Chelicerata</taxon>
        <taxon>Arachnida</taxon>
        <taxon>Araneae</taxon>
        <taxon>Araneomorphae</taxon>
        <taxon>Entelegynae</taxon>
        <taxon>Araneoidea</taxon>
        <taxon>Araneidae</taxon>
        <taxon>Araneus</taxon>
    </lineage>
</organism>
<proteinExistence type="inferred from homology"/>
<feature type="transmembrane region" description="Helical" evidence="13">
    <location>
        <begin position="39"/>
        <end position="57"/>
    </location>
</feature>
<evidence type="ECO:0000256" key="3">
    <source>
        <dbReference type="ARBA" id="ARBA00022448"/>
    </source>
</evidence>
<evidence type="ECO:0000256" key="2">
    <source>
        <dbReference type="ARBA" id="ARBA00007193"/>
    </source>
</evidence>
<accession>A0A4Y2N5U6</accession>
<sequence length="294" mass="33881">MSKRTLTLSTAQYTREVFQDSLITGVPQIILARSITRKILKSIVLICCLIGFVYQTTEFLKIFWNYPTVLDIDVEYPEVIESPAITYCNLNGIKRLEFCKRFPERCSSPSNRNDFCRHFPEICKLESSNNLEFPKDEALQAEDDVTDSYLKEYGHLSNETLVYCQRISDQTNWLVPCSTNNTIHMMVSDGNSGYRNCYTLFSSIGSNILRQHTLPVPKRQGEREKTKKFNSLKYKILMYFWWIFAAIWSLSYSAVLFSILSVPSKMVTVRIFKDLSTAVAEGKYKCYVPKGSAT</sequence>
<comment type="caution">
    <text evidence="14">The sequence shown here is derived from an EMBL/GenBank/DDBJ whole genome shotgun (WGS) entry which is preliminary data.</text>
</comment>
<dbReference type="PANTHER" id="PTHR11690">
    <property type="entry name" value="AMILORIDE-SENSITIVE SODIUM CHANNEL-RELATED"/>
    <property type="match status" value="1"/>
</dbReference>
<evidence type="ECO:0000256" key="7">
    <source>
        <dbReference type="ARBA" id="ARBA00023053"/>
    </source>
</evidence>
<gene>
    <name evidence="14" type="ORF">AVEN_69814_1</name>
</gene>
<dbReference type="GO" id="GO:0005886">
    <property type="term" value="C:plasma membrane"/>
    <property type="evidence" value="ECO:0007669"/>
    <property type="project" value="TreeGrafter"/>
</dbReference>
<evidence type="ECO:0000256" key="6">
    <source>
        <dbReference type="ARBA" id="ARBA00022989"/>
    </source>
</evidence>
<keyword evidence="5 12" id="KW-0812">Transmembrane</keyword>
<dbReference type="PANTHER" id="PTHR11690:SF248">
    <property type="entry name" value="PICKPOCKET 17, ISOFORM A"/>
    <property type="match status" value="1"/>
</dbReference>
<comment type="subcellular location">
    <subcellularLocation>
        <location evidence="1">Membrane</location>
        <topology evidence="1">Multi-pass membrane protein</topology>
    </subcellularLocation>
</comment>
<evidence type="ECO:0000313" key="15">
    <source>
        <dbReference type="Proteomes" id="UP000499080"/>
    </source>
</evidence>
<evidence type="ECO:0000256" key="11">
    <source>
        <dbReference type="ARBA" id="ARBA00023303"/>
    </source>
</evidence>
<comment type="similarity">
    <text evidence="2 12">Belongs to the amiloride-sensitive sodium channel (TC 1.A.6) family.</text>
</comment>
<evidence type="ECO:0000256" key="4">
    <source>
        <dbReference type="ARBA" id="ARBA00022461"/>
    </source>
</evidence>
<dbReference type="Proteomes" id="UP000499080">
    <property type="component" value="Unassembled WGS sequence"/>
</dbReference>